<keyword evidence="2" id="KW-1133">Transmembrane helix</keyword>
<dbReference type="AlphaFoldDB" id="A0AAV7YS07"/>
<proteinExistence type="predicted"/>
<evidence type="ECO:0000256" key="2">
    <source>
        <dbReference type="SAM" id="Phobius"/>
    </source>
</evidence>
<gene>
    <name evidence="3" type="ORF">M0812_21464</name>
</gene>
<protein>
    <recommendedName>
        <fullName evidence="5">Transmembrane protein</fullName>
    </recommendedName>
</protein>
<dbReference type="EMBL" id="JANTQA010000047">
    <property type="protein sequence ID" value="KAJ3432523.1"/>
    <property type="molecule type" value="Genomic_DNA"/>
</dbReference>
<comment type="caution">
    <text evidence="3">The sequence shown here is derived from an EMBL/GenBank/DDBJ whole genome shotgun (WGS) entry which is preliminary data.</text>
</comment>
<evidence type="ECO:0008006" key="5">
    <source>
        <dbReference type="Google" id="ProtNLM"/>
    </source>
</evidence>
<name>A0AAV7YS07_9EUKA</name>
<organism evidence="3 4">
    <name type="scientific">Anaeramoeba flamelloides</name>
    <dbReference type="NCBI Taxonomy" id="1746091"/>
    <lineage>
        <taxon>Eukaryota</taxon>
        <taxon>Metamonada</taxon>
        <taxon>Anaeramoebidae</taxon>
        <taxon>Anaeramoeba</taxon>
    </lineage>
</organism>
<feature type="compositionally biased region" description="Acidic residues" evidence="1">
    <location>
        <begin position="209"/>
        <end position="220"/>
    </location>
</feature>
<accession>A0AAV7YS07</accession>
<feature type="region of interest" description="Disordered" evidence="1">
    <location>
        <begin position="189"/>
        <end position="220"/>
    </location>
</feature>
<evidence type="ECO:0000256" key="1">
    <source>
        <dbReference type="SAM" id="MobiDB-lite"/>
    </source>
</evidence>
<evidence type="ECO:0000313" key="3">
    <source>
        <dbReference type="EMBL" id="KAJ3432523.1"/>
    </source>
</evidence>
<reference evidence="3" key="1">
    <citation type="submission" date="2022-08" db="EMBL/GenBank/DDBJ databases">
        <title>Novel sulphate-reducing endosymbionts in the free-living metamonad Anaeramoeba.</title>
        <authorList>
            <person name="Jerlstrom-Hultqvist J."/>
            <person name="Cepicka I."/>
            <person name="Gallot-Lavallee L."/>
            <person name="Salas-Leiva D."/>
            <person name="Curtis B.A."/>
            <person name="Zahonova K."/>
            <person name="Pipaliya S."/>
            <person name="Dacks J."/>
            <person name="Roger A.J."/>
        </authorList>
    </citation>
    <scope>NUCLEOTIDE SEQUENCE</scope>
    <source>
        <strain evidence="3">Busselton2</strain>
    </source>
</reference>
<keyword evidence="2" id="KW-0812">Transmembrane</keyword>
<sequence length="220" mass="25231">MGKKAIITISIIGAIPFFLSLYWISMELLYNRNLTETECEILSKSYDLTTVKYNDDTCDGEETINYVTSIEVKYTAGSKTYEKEACNFNQECYISLNNGDDCSVENCSMERSVKTCKNYVHKTDNFYENFDIGKKYTCWYSNPNNEYADLLDSKNALFSIYSIVLLTVGILLFLPGVFVLVGKCTGKGQIERKKDSDDDSDFESNQNTDLEEDEWKEVEH</sequence>
<feature type="transmembrane region" description="Helical" evidence="2">
    <location>
        <begin position="158"/>
        <end position="182"/>
    </location>
</feature>
<dbReference type="Proteomes" id="UP001146793">
    <property type="component" value="Unassembled WGS sequence"/>
</dbReference>
<keyword evidence="2" id="KW-0472">Membrane</keyword>
<feature type="transmembrane region" description="Helical" evidence="2">
    <location>
        <begin position="5"/>
        <end position="24"/>
    </location>
</feature>
<evidence type="ECO:0000313" key="4">
    <source>
        <dbReference type="Proteomes" id="UP001146793"/>
    </source>
</evidence>